<keyword evidence="9" id="KW-0732">Signal</keyword>
<reference evidence="11 12" key="1">
    <citation type="submission" date="2015-07" db="EMBL/GenBank/DDBJ databases">
        <title>Comparative genomics of the Sigatoka disease complex on banana suggests a link between parallel evolutionary changes in Pseudocercospora fijiensis and Pseudocercospora eumusae and increased virulence on the banana host.</title>
        <authorList>
            <person name="Chang T.-C."/>
            <person name="Salvucci A."/>
            <person name="Crous P.W."/>
            <person name="Stergiopoulos I."/>
        </authorList>
    </citation>
    <scope>NUCLEOTIDE SEQUENCE [LARGE SCALE GENOMIC DNA]</scope>
    <source>
        <strain evidence="11 12">CBS 114824</strain>
    </source>
</reference>
<dbReference type="PANTHER" id="PTHR47797:SF1">
    <property type="entry name" value="CYTOCHROME B561 DOMAIN-CONTAINING PROTEIN-RELATED"/>
    <property type="match status" value="1"/>
</dbReference>
<evidence type="ECO:0000259" key="10">
    <source>
        <dbReference type="PROSITE" id="PS50939"/>
    </source>
</evidence>
<evidence type="ECO:0000256" key="3">
    <source>
        <dbReference type="ARBA" id="ARBA00022692"/>
    </source>
</evidence>
<proteinExistence type="predicted"/>
<evidence type="ECO:0000256" key="4">
    <source>
        <dbReference type="ARBA" id="ARBA00022982"/>
    </source>
</evidence>
<feature type="transmembrane region" description="Helical" evidence="8">
    <location>
        <begin position="374"/>
        <end position="398"/>
    </location>
</feature>
<dbReference type="SUPFAM" id="SSF49344">
    <property type="entry name" value="CBD9-like"/>
    <property type="match status" value="1"/>
</dbReference>
<feature type="transmembrane region" description="Helical" evidence="8">
    <location>
        <begin position="247"/>
        <end position="268"/>
    </location>
</feature>
<feature type="compositionally biased region" description="Basic and acidic residues" evidence="7">
    <location>
        <begin position="449"/>
        <end position="470"/>
    </location>
</feature>
<dbReference type="Gene3D" id="2.60.40.1210">
    <property type="entry name" value="Cellobiose dehydrogenase, cytochrome domain"/>
    <property type="match status" value="1"/>
</dbReference>
<feature type="chain" id="PRO_5007806840" description="Cytochrome b561 domain-containing protein" evidence="9">
    <location>
        <begin position="18"/>
        <end position="496"/>
    </location>
</feature>
<evidence type="ECO:0000256" key="7">
    <source>
        <dbReference type="SAM" id="MobiDB-lite"/>
    </source>
</evidence>
<comment type="subcellular location">
    <subcellularLocation>
        <location evidence="1">Membrane</location>
    </subcellularLocation>
</comment>
<feature type="transmembrane region" description="Helical" evidence="8">
    <location>
        <begin position="349"/>
        <end position="368"/>
    </location>
</feature>
<keyword evidence="12" id="KW-1185">Reference proteome</keyword>
<keyword evidence="3 8" id="KW-0812">Transmembrane</keyword>
<feature type="compositionally biased region" description="Basic and acidic residues" evidence="7">
    <location>
        <begin position="479"/>
        <end position="490"/>
    </location>
</feature>
<evidence type="ECO:0000256" key="5">
    <source>
        <dbReference type="ARBA" id="ARBA00022989"/>
    </source>
</evidence>
<dbReference type="InterPro" id="IPR006593">
    <property type="entry name" value="Cyt_b561/ferric_Rdtase_TM"/>
</dbReference>
<keyword evidence="2" id="KW-0813">Transport</keyword>
<evidence type="ECO:0000256" key="8">
    <source>
        <dbReference type="SAM" id="Phobius"/>
    </source>
</evidence>
<evidence type="ECO:0000256" key="6">
    <source>
        <dbReference type="ARBA" id="ARBA00023136"/>
    </source>
</evidence>
<evidence type="ECO:0000313" key="12">
    <source>
        <dbReference type="Proteomes" id="UP000070133"/>
    </source>
</evidence>
<dbReference type="SMART" id="SM00665">
    <property type="entry name" value="B561"/>
    <property type="match status" value="1"/>
</dbReference>
<feature type="transmembrane region" description="Helical" evidence="8">
    <location>
        <begin position="275"/>
        <end position="295"/>
    </location>
</feature>
<feature type="transmembrane region" description="Helical" evidence="8">
    <location>
        <begin position="307"/>
        <end position="328"/>
    </location>
</feature>
<dbReference type="Pfam" id="PF03188">
    <property type="entry name" value="Cytochrom_B561"/>
    <property type="match status" value="1"/>
</dbReference>
<sequence length="496" mass="54195">MTSFLFAFLALLGLGCAANPDEAKQAGIDDQAKAAYFVLASSGYVFALNVAANGDVYYHMNAPSSHSWMGVGFGSSMDNARMLISYLGSDGHTLVNTCRMSKGHSEPEWDSDVVIEGVYNDTYAPYSNTLSPDGIMIAHAICRNCTQWATGGLDTSSTTQPFIFALGPNTTINDDSPNAPLRLHEFHGTFQLDMTVATNFSGSHGRVPAPQDPGLQVGDSFWAFANYMSSNVYKTGTDAEWAQTAHAVFMCLAFLLVFPLGAICLRLLRRAMVHAVVQVFGLGLVLIGFGLGIYASKLYNKSKSFSSAHQIIGLFVFAALFLQVGLGLSHHLIYMRTASPTILGKIHRFLGICILVLGIVNGGLGLDFAGSPKVAYGVVVAIMVVIFGVLSAWVHIYVQRHVYKPEKEPFAKQDYGSEPPTEYEMSFATMGQTGYVQTPRTPFFGQAKYTDDPEDYRSYAARENEQRGRQESLYTDTPASDRENPFKSKWEAVPLR</sequence>
<evidence type="ECO:0000313" key="11">
    <source>
        <dbReference type="EMBL" id="KXT03618.1"/>
    </source>
</evidence>
<feature type="domain" description="Cytochrome b561" evidence="10">
    <location>
        <begin position="209"/>
        <end position="399"/>
    </location>
</feature>
<accession>A0A139HMB6</accession>
<dbReference type="GO" id="GO:0016020">
    <property type="term" value="C:membrane"/>
    <property type="evidence" value="ECO:0007669"/>
    <property type="project" value="UniProtKB-SubCell"/>
</dbReference>
<evidence type="ECO:0000256" key="2">
    <source>
        <dbReference type="ARBA" id="ARBA00022448"/>
    </source>
</evidence>
<dbReference type="AlphaFoldDB" id="A0A139HMB6"/>
<dbReference type="CDD" id="cd08760">
    <property type="entry name" value="Cyt_b561_FRRS1_like"/>
    <property type="match status" value="1"/>
</dbReference>
<dbReference type="EMBL" id="LFZN01000029">
    <property type="protein sequence ID" value="KXT03618.1"/>
    <property type="molecule type" value="Genomic_DNA"/>
</dbReference>
<organism evidence="11 12">
    <name type="scientific">Pseudocercospora eumusae</name>
    <dbReference type="NCBI Taxonomy" id="321146"/>
    <lineage>
        <taxon>Eukaryota</taxon>
        <taxon>Fungi</taxon>
        <taxon>Dikarya</taxon>
        <taxon>Ascomycota</taxon>
        <taxon>Pezizomycotina</taxon>
        <taxon>Dothideomycetes</taxon>
        <taxon>Dothideomycetidae</taxon>
        <taxon>Mycosphaerellales</taxon>
        <taxon>Mycosphaerellaceae</taxon>
        <taxon>Pseudocercospora</taxon>
    </lineage>
</organism>
<dbReference type="PROSITE" id="PS50939">
    <property type="entry name" value="CYTOCHROME_B561"/>
    <property type="match status" value="1"/>
</dbReference>
<dbReference type="CDD" id="cd09630">
    <property type="entry name" value="CDH_like_cytochrome"/>
    <property type="match status" value="1"/>
</dbReference>
<dbReference type="Gene3D" id="1.20.120.1770">
    <property type="match status" value="1"/>
</dbReference>
<feature type="signal peptide" evidence="9">
    <location>
        <begin position="1"/>
        <end position="17"/>
    </location>
</feature>
<keyword evidence="4" id="KW-0249">Electron transport</keyword>
<evidence type="ECO:0000256" key="9">
    <source>
        <dbReference type="SAM" id="SignalP"/>
    </source>
</evidence>
<dbReference type="OrthoDB" id="19261at2759"/>
<evidence type="ECO:0000256" key="1">
    <source>
        <dbReference type="ARBA" id="ARBA00004370"/>
    </source>
</evidence>
<keyword evidence="6 8" id="KW-0472">Membrane</keyword>
<dbReference type="Pfam" id="PF16010">
    <property type="entry name" value="CDH-cyt"/>
    <property type="match status" value="1"/>
</dbReference>
<dbReference type="Proteomes" id="UP000070133">
    <property type="component" value="Unassembled WGS sequence"/>
</dbReference>
<keyword evidence="5 8" id="KW-1133">Transmembrane helix</keyword>
<gene>
    <name evidence="11" type="ORF">AC578_10018</name>
</gene>
<dbReference type="STRING" id="321146.A0A139HMB6"/>
<name>A0A139HMB6_9PEZI</name>
<feature type="region of interest" description="Disordered" evidence="7">
    <location>
        <begin position="445"/>
        <end position="496"/>
    </location>
</feature>
<protein>
    <recommendedName>
        <fullName evidence="10">Cytochrome b561 domain-containing protein</fullName>
    </recommendedName>
</protein>
<dbReference type="PANTHER" id="PTHR47797">
    <property type="entry name" value="DEHYDROGENASE, PUTATIVE (AFU_ORTHOLOGUE AFUA_8G05805)-RELATED"/>
    <property type="match status" value="1"/>
</dbReference>
<dbReference type="InterPro" id="IPR015920">
    <property type="entry name" value="Cellobiose_DH-like_cyt"/>
</dbReference>
<comment type="caution">
    <text evidence="11">The sequence shown here is derived from an EMBL/GenBank/DDBJ whole genome shotgun (WGS) entry which is preliminary data.</text>
</comment>